<dbReference type="RefSeq" id="WP_083559016.1">
    <property type="nucleotide sequence ID" value="NZ_AQQV01000001.1"/>
</dbReference>
<dbReference type="Proteomes" id="UP000192342">
    <property type="component" value="Unassembled WGS sequence"/>
</dbReference>
<evidence type="ECO:0000256" key="4">
    <source>
        <dbReference type="ARBA" id="ARBA00019403"/>
    </source>
</evidence>
<dbReference type="EC" id="3.2.2.27" evidence="3"/>
<dbReference type="GO" id="GO:0006281">
    <property type="term" value="P:DNA repair"/>
    <property type="evidence" value="ECO:0007669"/>
    <property type="project" value="UniProtKB-KW"/>
</dbReference>
<reference evidence="14 15" key="1">
    <citation type="submission" date="2013-04" db="EMBL/GenBank/DDBJ databases">
        <title>Oceanococcus atlanticus 22II-S10r2 Genome Sequencing.</title>
        <authorList>
            <person name="Lai Q."/>
            <person name="Li G."/>
            <person name="Shao Z."/>
        </authorList>
    </citation>
    <scope>NUCLEOTIDE SEQUENCE [LARGE SCALE GENOMIC DNA]</scope>
    <source>
        <strain evidence="14 15">22II-S10r2</strain>
    </source>
</reference>
<evidence type="ECO:0000256" key="7">
    <source>
        <dbReference type="ARBA" id="ARBA00022763"/>
    </source>
</evidence>
<dbReference type="OrthoDB" id="5290748at2"/>
<protein>
    <recommendedName>
        <fullName evidence="4">Type-4 uracil-DNA glycosylase</fullName>
        <ecNumber evidence="3">3.2.2.27</ecNumber>
    </recommendedName>
</protein>
<evidence type="ECO:0000256" key="2">
    <source>
        <dbReference type="ARBA" id="ARBA00006521"/>
    </source>
</evidence>
<keyword evidence="8" id="KW-0378">Hydrolase</keyword>
<keyword evidence="6" id="KW-0479">Metal-binding</keyword>
<name>A0A1Y1SFD6_9GAMM</name>
<evidence type="ECO:0000256" key="12">
    <source>
        <dbReference type="SAM" id="MobiDB-lite"/>
    </source>
</evidence>
<dbReference type="Gene3D" id="3.40.470.10">
    <property type="entry name" value="Uracil-DNA glycosylase-like domain"/>
    <property type="match status" value="1"/>
</dbReference>
<proteinExistence type="inferred from homology"/>
<evidence type="ECO:0000259" key="13">
    <source>
        <dbReference type="SMART" id="SM00986"/>
    </source>
</evidence>
<dbReference type="GO" id="GO:0051539">
    <property type="term" value="F:4 iron, 4 sulfur cluster binding"/>
    <property type="evidence" value="ECO:0007669"/>
    <property type="project" value="UniProtKB-KW"/>
</dbReference>
<evidence type="ECO:0000256" key="3">
    <source>
        <dbReference type="ARBA" id="ARBA00012030"/>
    </source>
</evidence>
<comment type="caution">
    <text evidence="14">The sequence shown here is derived from an EMBL/GenBank/DDBJ whole genome shotgun (WGS) entry which is preliminary data.</text>
</comment>
<evidence type="ECO:0000256" key="10">
    <source>
        <dbReference type="ARBA" id="ARBA00023014"/>
    </source>
</evidence>
<dbReference type="CDD" id="cd10030">
    <property type="entry name" value="UDG-F4_TTUDGA_SPO1dp_like"/>
    <property type="match status" value="1"/>
</dbReference>
<evidence type="ECO:0000256" key="6">
    <source>
        <dbReference type="ARBA" id="ARBA00022723"/>
    </source>
</evidence>
<dbReference type="SUPFAM" id="SSF52141">
    <property type="entry name" value="Uracil-DNA glycosylase-like"/>
    <property type="match status" value="1"/>
</dbReference>
<dbReference type="STRING" id="1317117.ATO7_00790"/>
<dbReference type="EMBL" id="AQQV01000001">
    <property type="protein sequence ID" value="ORE88367.1"/>
    <property type="molecule type" value="Genomic_DNA"/>
</dbReference>
<keyword evidence="15" id="KW-1185">Reference proteome</keyword>
<evidence type="ECO:0000256" key="5">
    <source>
        <dbReference type="ARBA" id="ARBA00022485"/>
    </source>
</evidence>
<feature type="domain" description="Uracil-DNA glycosylase-like" evidence="13">
    <location>
        <begin position="109"/>
        <end position="258"/>
    </location>
</feature>
<dbReference type="SMART" id="SM00987">
    <property type="entry name" value="UreE_C"/>
    <property type="match status" value="1"/>
</dbReference>
<evidence type="ECO:0000313" key="15">
    <source>
        <dbReference type="Proteomes" id="UP000192342"/>
    </source>
</evidence>
<dbReference type="GO" id="GO:0004844">
    <property type="term" value="F:uracil DNA N-glycosylase activity"/>
    <property type="evidence" value="ECO:0007669"/>
    <property type="project" value="UniProtKB-EC"/>
</dbReference>
<dbReference type="SMART" id="SM00986">
    <property type="entry name" value="UDG"/>
    <property type="match status" value="1"/>
</dbReference>
<keyword evidence="11" id="KW-0234">DNA repair</keyword>
<gene>
    <name evidence="14" type="ORF">ATO7_00790</name>
</gene>
<dbReference type="PANTHER" id="PTHR33693:SF1">
    <property type="entry name" value="TYPE-4 URACIL-DNA GLYCOSYLASE"/>
    <property type="match status" value="1"/>
</dbReference>
<accession>A0A1Y1SFD6</accession>
<feature type="compositionally biased region" description="Low complexity" evidence="12">
    <location>
        <begin position="28"/>
        <end position="52"/>
    </location>
</feature>
<dbReference type="InterPro" id="IPR036895">
    <property type="entry name" value="Uracil-DNA_glycosylase-like_sf"/>
</dbReference>
<sequence>MSYTRAHLAELGLTLWRSRAASAAEVESVADVPESVPVPVSEARPAQTAPARPSTPPPQAPAEAQLSADRRDEEEAAAARRAAIARMDWAALEAYVKSQSRGDAQQAVFGVGARDARVMVIGEAPGAEEDRRGEPFVGRAGQLLDQMLAAIGLSRQRDVYIANICKFRPPNNRDPRPDEVAQDMPYLQRQIALVQPDLLIAVGRIAAQNLLGSEQPIGRMRGKPQHFGDARLPVVVTYHPAYLLRSPREKAKAWVDLKRARSLLTVSA</sequence>
<comment type="catalytic activity">
    <reaction evidence="1">
        <text>Hydrolyzes single-stranded DNA or mismatched double-stranded DNA and polynucleotides, releasing free uracil.</text>
        <dbReference type="EC" id="3.2.2.27"/>
    </reaction>
</comment>
<dbReference type="PANTHER" id="PTHR33693">
    <property type="entry name" value="TYPE-5 URACIL-DNA GLYCOSYLASE"/>
    <property type="match status" value="1"/>
</dbReference>
<dbReference type="Pfam" id="PF03167">
    <property type="entry name" value="UDG"/>
    <property type="match status" value="1"/>
</dbReference>
<keyword evidence="10" id="KW-0411">Iron-sulfur</keyword>
<evidence type="ECO:0000256" key="1">
    <source>
        <dbReference type="ARBA" id="ARBA00001400"/>
    </source>
</evidence>
<keyword evidence="9" id="KW-0408">Iron</keyword>
<evidence type="ECO:0000313" key="14">
    <source>
        <dbReference type="EMBL" id="ORE88367.1"/>
    </source>
</evidence>
<evidence type="ECO:0000256" key="8">
    <source>
        <dbReference type="ARBA" id="ARBA00022801"/>
    </source>
</evidence>
<comment type="similarity">
    <text evidence="2">Belongs to the uracil-DNA glycosylase (UDG) superfamily. Type 4 (UDGa) family.</text>
</comment>
<dbReference type="GO" id="GO:0046872">
    <property type="term" value="F:metal ion binding"/>
    <property type="evidence" value="ECO:0007669"/>
    <property type="project" value="UniProtKB-KW"/>
</dbReference>
<dbReference type="NCBIfam" id="TIGR00758">
    <property type="entry name" value="UDG_fam4"/>
    <property type="match status" value="1"/>
</dbReference>
<organism evidence="14 15">
    <name type="scientific">Oceanococcus atlanticus</name>
    <dbReference type="NCBI Taxonomy" id="1317117"/>
    <lineage>
        <taxon>Bacteria</taxon>
        <taxon>Pseudomonadati</taxon>
        <taxon>Pseudomonadota</taxon>
        <taxon>Gammaproteobacteria</taxon>
        <taxon>Chromatiales</taxon>
        <taxon>Oceanococcaceae</taxon>
        <taxon>Oceanococcus</taxon>
    </lineage>
</organism>
<evidence type="ECO:0000256" key="11">
    <source>
        <dbReference type="ARBA" id="ARBA00023204"/>
    </source>
</evidence>
<dbReference type="InterPro" id="IPR005273">
    <property type="entry name" value="Ura-DNA_glyco_family4"/>
</dbReference>
<keyword evidence="5" id="KW-0004">4Fe-4S</keyword>
<keyword evidence="7" id="KW-0227">DNA damage</keyword>
<evidence type="ECO:0000256" key="9">
    <source>
        <dbReference type="ARBA" id="ARBA00023004"/>
    </source>
</evidence>
<dbReference type="InterPro" id="IPR005122">
    <property type="entry name" value="Uracil-DNA_glycosylase-like"/>
</dbReference>
<dbReference type="InterPro" id="IPR051536">
    <property type="entry name" value="UDG_Type-4/5"/>
</dbReference>
<dbReference type="AlphaFoldDB" id="A0A1Y1SFD6"/>
<feature type="region of interest" description="Disordered" evidence="12">
    <location>
        <begin position="28"/>
        <end position="78"/>
    </location>
</feature>